<proteinExistence type="predicted"/>
<sequence length="72" mass="7852">MAMDIAACRVVVANPQKTSPTVSPASDNNMGRTGPKRSTIVPQTGLVTSWITALILSSIVVNPSERWRTEWR</sequence>
<reference evidence="3" key="1">
    <citation type="submission" date="2020-05" db="EMBL/GenBank/DDBJ databases">
        <authorList>
            <person name="Chiriac C."/>
            <person name="Salcher M."/>
            <person name="Ghai R."/>
            <person name="Kavagutti S V."/>
        </authorList>
    </citation>
    <scope>NUCLEOTIDE SEQUENCE</scope>
</reference>
<gene>
    <name evidence="3" type="ORF">UFOPK2958_00717</name>
</gene>
<feature type="compositionally biased region" description="Polar residues" evidence="1">
    <location>
        <begin position="17"/>
        <end position="31"/>
    </location>
</feature>
<accession>A0A6J6WNW8</accession>
<organism evidence="3">
    <name type="scientific">freshwater metagenome</name>
    <dbReference type="NCBI Taxonomy" id="449393"/>
    <lineage>
        <taxon>unclassified sequences</taxon>
        <taxon>metagenomes</taxon>
        <taxon>ecological metagenomes</taxon>
    </lineage>
</organism>
<dbReference type="AlphaFoldDB" id="A0A6J6WNW8"/>
<keyword evidence="2" id="KW-0472">Membrane</keyword>
<feature type="transmembrane region" description="Helical" evidence="2">
    <location>
        <begin position="40"/>
        <end position="62"/>
    </location>
</feature>
<keyword evidence="2" id="KW-0812">Transmembrane</keyword>
<protein>
    <submittedName>
        <fullName evidence="3">Unannotated protein</fullName>
    </submittedName>
</protein>
<keyword evidence="2" id="KW-1133">Transmembrane helix</keyword>
<evidence type="ECO:0000256" key="2">
    <source>
        <dbReference type="SAM" id="Phobius"/>
    </source>
</evidence>
<feature type="region of interest" description="Disordered" evidence="1">
    <location>
        <begin position="17"/>
        <end position="39"/>
    </location>
</feature>
<dbReference type="EMBL" id="CAFAAB010000069">
    <property type="protein sequence ID" value="CAB4783887.1"/>
    <property type="molecule type" value="Genomic_DNA"/>
</dbReference>
<name>A0A6J6WNW8_9ZZZZ</name>
<evidence type="ECO:0000313" key="3">
    <source>
        <dbReference type="EMBL" id="CAB4783887.1"/>
    </source>
</evidence>
<evidence type="ECO:0000256" key="1">
    <source>
        <dbReference type="SAM" id="MobiDB-lite"/>
    </source>
</evidence>